<evidence type="ECO:0000313" key="2">
    <source>
        <dbReference type="EMBL" id="KAF5330634.1"/>
    </source>
</evidence>
<dbReference type="InterPro" id="IPR038607">
    <property type="entry name" value="PhoD-like_sf"/>
</dbReference>
<name>A0A8H5BW30_9AGAR</name>
<dbReference type="Pfam" id="PF09423">
    <property type="entry name" value="PhoD"/>
    <property type="match status" value="1"/>
</dbReference>
<evidence type="ECO:0000259" key="1">
    <source>
        <dbReference type="Pfam" id="PF09423"/>
    </source>
</evidence>
<sequence>MSYPEYLPALFSTLFRLFSYIFLQIIPTRLARGALPVSFLLYVVTAYLYRPRPLPPALTEDEIDEKRDRVTLKPPALSPPDGVPTEAAPLGVLLFTLPTRKPILAAINVVINLLLLAASADLAFSPFFDSADDVAFTRVGAVYPDSVKIAARVPYLAVNETVRVLYREHGSLPPGGAPTSWSEGPAFDIALSHDWVDTVRVNNLWPSTEYEYVLTSSDPSRRPIPAAPITFRTFPDPDSASRLRSLLTPAHTERVDRLRFIATSCIVPNFPYRGPSNRRTIKGFDLLAKYLGLDSTHHRVNPLADFMLFLGDFIYADVPMYIGDDPKAYQRLYRRNYASPSFRKVYEHLPIFHTYDDHEIMDNYVGAAQDLPPFTSAAGAYDVYAGDSNYDPPASGALSAVDTHPPADDLPVVGILGSNTEAEVHQAHQDAAVNTQRRNYYEFSHGNVAFFVLDTRRYRSGVAPDIPEEARTMLGEEQLRAVENWLVRVNQTSTFKFLVSSVPFTSLWTFDAQIDTWAAYSHEKARLLDVMHTVPNIVVISGDRHEFAHIEFEPELEQSATGVAKHIVREVSTSPLNMFYIPLLHTLRPRSDASFVRTRNVTVTRTVPVSQVIVREQESGGQETVVVQEEMVEVQEEEVQQEEIPLERVVKYIPVGNSKWSSFEVDESDPAKPTLRVETVIDGKVAYEFEVIGEPMKAQNPVVGLGAAVQANVKGLFHKIGLKPSRWF</sequence>
<dbReference type="InterPro" id="IPR018946">
    <property type="entry name" value="PhoD-like_MPP"/>
</dbReference>
<dbReference type="Gene3D" id="3.60.21.70">
    <property type="entry name" value="PhoD-like phosphatase"/>
    <property type="match status" value="1"/>
</dbReference>
<dbReference type="CDD" id="cd07389">
    <property type="entry name" value="MPP_PhoD"/>
    <property type="match status" value="1"/>
</dbReference>
<feature type="domain" description="PhoD-like phosphatase metallophosphatase" evidence="1">
    <location>
        <begin position="304"/>
        <end position="581"/>
    </location>
</feature>
<dbReference type="EMBL" id="JAACJJ010000001">
    <property type="protein sequence ID" value="KAF5330634.1"/>
    <property type="molecule type" value="Genomic_DNA"/>
</dbReference>
<comment type="caution">
    <text evidence="2">The sequence shown here is derived from an EMBL/GenBank/DDBJ whole genome shotgun (WGS) entry which is preliminary data.</text>
</comment>
<dbReference type="AlphaFoldDB" id="A0A8H5BW30"/>
<protein>
    <recommendedName>
        <fullName evidence="1">PhoD-like phosphatase metallophosphatase domain-containing protein</fullName>
    </recommendedName>
</protein>
<reference evidence="2 3" key="1">
    <citation type="journal article" date="2020" name="ISME J.">
        <title>Uncovering the hidden diversity of litter-decomposition mechanisms in mushroom-forming fungi.</title>
        <authorList>
            <person name="Floudas D."/>
            <person name="Bentzer J."/>
            <person name="Ahren D."/>
            <person name="Johansson T."/>
            <person name="Persson P."/>
            <person name="Tunlid A."/>
        </authorList>
    </citation>
    <scope>NUCLEOTIDE SEQUENCE [LARGE SCALE GENOMIC DNA]</scope>
    <source>
        <strain evidence="2 3">CBS 101986</strain>
    </source>
</reference>
<dbReference type="SUPFAM" id="SSF56300">
    <property type="entry name" value="Metallo-dependent phosphatases"/>
    <property type="match status" value="1"/>
</dbReference>
<dbReference type="OrthoDB" id="2100241at2759"/>
<organism evidence="2 3">
    <name type="scientific">Psilocybe cf. subviscida</name>
    <dbReference type="NCBI Taxonomy" id="2480587"/>
    <lineage>
        <taxon>Eukaryota</taxon>
        <taxon>Fungi</taxon>
        <taxon>Dikarya</taxon>
        <taxon>Basidiomycota</taxon>
        <taxon>Agaricomycotina</taxon>
        <taxon>Agaricomycetes</taxon>
        <taxon>Agaricomycetidae</taxon>
        <taxon>Agaricales</taxon>
        <taxon>Agaricineae</taxon>
        <taxon>Strophariaceae</taxon>
        <taxon>Psilocybe</taxon>
    </lineage>
</organism>
<keyword evidence="3" id="KW-1185">Reference proteome</keyword>
<proteinExistence type="predicted"/>
<dbReference type="InterPro" id="IPR029052">
    <property type="entry name" value="Metallo-depent_PP-like"/>
</dbReference>
<evidence type="ECO:0000313" key="3">
    <source>
        <dbReference type="Proteomes" id="UP000567179"/>
    </source>
</evidence>
<dbReference type="Proteomes" id="UP000567179">
    <property type="component" value="Unassembled WGS sequence"/>
</dbReference>
<accession>A0A8H5BW30</accession>
<dbReference type="PANTHER" id="PTHR43606">
    <property type="entry name" value="PHOSPHATASE, PUTATIVE (AFU_ORTHOLOGUE AFUA_6G08710)-RELATED"/>
    <property type="match status" value="1"/>
</dbReference>
<dbReference type="InterPro" id="IPR052900">
    <property type="entry name" value="Phospholipid_Metab_Enz"/>
</dbReference>
<gene>
    <name evidence="2" type="ORF">D9619_005710</name>
</gene>
<dbReference type="PANTHER" id="PTHR43606:SF2">
    <property type="entry name" value="ALKALINE PHOSPHATASE FAMILY PROTEIN (AFU_ORTHOLOGUE AFUA_5G03860)"/>
    <property type="match status" value="1"/>
</dbReference>